<dbReference type="InterPro" id="IPR019999">
    <property type="entry name" value="Anth_synth_I-like"/>
</dbReference>
<accession>X1NVF2</accession>
<dbReference type="Pfam" id="PF00425">
    <property type="entry name" value="Chorismate_bind"/>
    <property type="match status" value="1"/>
</dbReference>
<dbReference type="GO" id="GO:0000162">
    <property type="term" value="P:L-tryptophan biosynthetic process"/>
    <property type="evidence" value="ECO:0007669"/>
    <property type="project" value="TreeGrafter"/>
</dbReference>
<reference evidence="2" key="1">
    <citation type="journal article" date="2014" name="Front. Microbiol.">
        <title>High frequency of phylogenetically diverse reductive dehalogenase-homologous genes in deep subseafloor sedimentary metagenomes.</title>
        <authorList>
            <person name="Kawai M."/>
            <person name="Futagami T."/>
            <person name="Toyoda A."/>
            <person name="Takaki Y."/>
            <person name="Nishi S."/>
            <person name="Hori S."/>
            <person name="Arai W."/>
            <person name="Tsubouchi T."/>
            <person name="Morono Y."/>
            <person name="Uchiyama I."/>
            <person name="Ito T."/>
            <person name="Fujiyama A."/>
            <person name="Inagaki F."/>
            <person name="Takami H."/>
        </authorList>
    </citation>
    <scope>NUCLEOTIDE SEQUENCE</scope>
    <source>
        <strain evidence="2">Expedition CK06-06</strain>
    </source>
</reference>
<name>X1NVF2_9ZZZZ</name>
<feature type="domain" description="Chorismate-utilising enzyme C-terminal" evidence="1">
    <location>
        <begin position="1"/>
        <end position="142"/>
    </location>
</feature>
<dbReference type="AlphaFoldDB" id="X1NVF2"/>
<evidence type="ECO:0000313" key="2">
    <source>
        <dbReference type="EMBL" id="GAI30770.1"/>
    </source>
</evidence>
<dbReference type="PANTHER" id="PTHR11236:SF9">
    <property type="entry name" value="ANTHRANILATE SYNTHASE COMPONENT 1"/>
    <property type="match status" value="1"/>
</dbReference>
<dbReference type="PANTHER" id="PTHR11236">
    <property type="entry name" value="AMINOBENZOATE/ANTHRANILATE SYNTHASE"/>
    <property type="match status" value="1"/>
</dbReference>
<dbReference type="SUPFAM" id="SSF56322">
    <property type="entry name" value="ADC synthase"/>
    <property type="match status" value="1"/>
</dbReference>
<dbReference type="Gene3D" id="3.60.120.10">
    <property type="entry name" value="Anthranilate synthase"/>
    <property type="match status" value="1"/>
</dbReference>
<sequence>ENVMIVDLERNDLGRVCRYGTVRVTELAILETYPTVFHLTSTVKGRLCEDKDRIDLLKATFPGGSITGAPKVRAMEIIDELEPTRRSVYTGSIGYLSFSGEMDLNIVIRTFLVKGGRAYFQVGGGIVYDSEPEAEYVETLDKAKALIQALNLSSQVVVEVV</sequence>
<dbReference type="InterPro" id="IPR005801">
    <property type="entry name" value="ADC_synthase"/>
</dbReference>
<dbReference type="EMBL" id="BARV01019434">
    <property type="protein sequence ID" value="GAI30770.1"/>
    <property type="molecule type" value="Genomic_DNA"/>
</dbReference>
<evidence type="ECO:0000259" key="1">
    <source>
        <dbReference type="Pfam" id="PF00425"/>
    </source>
</evidence>
<comment type="caution">
    <text evidence="2">The sequence shown here is derived from an EMBL/GenBank/DDBJ whole genome shotgun (WGS) entry which is preliminary data.</text>
</comment>
<organism evidence="2">
    <name type="scientific">marine sediment metagenome</name>
    <dbReference type="NCBI Taxonomy" id="412755"/>
    <lineage>
        <taxon>unclassified sequences</taxon>
        <taxon>metagenomes</taxon>
        <taxon>ecological metagenomes</taxon>
    </lineage>
</organism>
<dbReference type="InterPro" id="IPR015890">
    <property type="entry name" value="Chorismate_C"/>
</dbReference>
<proteinExistence type="predicted"/>
<feature type="non-terminal residue" evidence="2">
    <location>
        <position position="1"/>
    </location>
</feature>
<protein>
    <recommendedName>
        <fullName evidence="1">Chorismate-utilising enzyme C-terminal domain-containing protein</fullName>
    </recommendedName>
</protein>
<dbReference type="PRINTS" id="PR00095">
    <property type="entry name" value="ANTSNTHASEI"/>
</dbReference>
<gene>
    <name evidence="2" type="ORF">S06H3_32657</name>
</gene>